<dbReference type="InterPro" id="IPR050741">
    <property type="entry name" value="Acyl-CoA_dehydrogenase"/>
</dbReference>
<dbReference type="InterPro" id="IPR046373">
    <property type="entry name" value="Acyl-CoA_Oxase/DH_mid-dom_sf"/>
</dbReference>
<dbReference type="PROSITE" id="PS00073">
    <property type="entry name" value="ACYL_COA_DH_2"/>
    <property type="match status" value="1"/>
</dbReference>
<dbReference type="InterPro" id="IPR013786">
    <property type="entry name" value="AcylCoA_DH/ox_N"/>
</dbReference>
<evidence type="ECO:0000256" key="4">
    <source>
        <dbReference type="ARBA" id="ARBA00022827"/>
    </source>
</evidence>
<organism evidence="10 11">
    <name type="scientific">Nocardia nova</name>
    <dbReference type="NCBI Taxonomy" id="37330"/>
    <lineage>
        <taxon>Bacteria</taxon>
        <taxon>Bacillati</taxon>
        <taxon>Actinomycetota</taxon>
        <taxon>Actinomycetes</taxon>
        <taxon>Mycobacteriales</taxon>
        <taxon>Nocardiaceae</taxon>
        <taxon>Nocardia</taxon>
    </lineage>
</organism>
<gene>
    <name evidence="10" type="ORF">C5E45_27910</name>
</gene>
<dbReference type="PANTHER" id="PTHR48083">
    <property type="entry name" value="MEDIUM-CHAIN SPECIFIC ACYL-COA DEHYDROGENASE, MITOCHONDRIAL-RELATED"/>
    <property type="match status" value="1"/>
</dbReference>
<evidence type="ECO:0000259" key="9">
    <source>
        <dbReference type="Pfam" id="PF02771"/>
    </source>
</evidence>
<dbReference type="SUPFAM" id="SSF56645">
    <property type="entry name" value="Acyl-CoA dehydrogenase NM domain-like"/>
    <property type="match status" value="1"/>
</dbReference>
<comment type="caution">
    <text evidence="10">The sequence shown here is derived from an EMBL/GenBank/DDBJ whole genome shotgun (WGS) entry which is preliminary data.</text>
</comment>
<proteinExistence type="inferred from homology"/>
<dbReference type="OrthoDB" id="8876745at2"/>
<evidence type="ECO:0000256" key="2">
    <source>
        <dbReference type="ARBA" id="ARBA00009347"/>
    </source>
</evidence>
<dbReference type="InterPro" id="IPR009075">
    <property type="entry name" value="AcylCo_DH/oxidase_C"/>
</dbReference>
<dbReference type="Pfam" id="PF02771">
    <property type="entry name" value="Acyl-CoA_dh_N"/>
    <property type="match status" value="1"/>
</dbReference>
<dbReference type="GO" id="GO:0005737">
    <property type="term" value="C:cytoplasm"/>
    <property type="evidence" value="ECO:0007669"/>
    <property type="project" value="TreeGrafter"/>
</dbReference>
<dbReference type="Gene3D" id="1.20.140.10">
    <property type="entry name" value="Butyryl-CoA Dehydrogenase, subunit A, domain 3"/>
    <property type="match status" value="1"/>
</dbReference>
<dbReference type="Gene3D" id="2.40.110.10">
    <property type="entry name" value="Butyryl-CoA Dehydrogenase, subunit A, domain 2"/>
    <property type="match status" value="1"/>
</dbReference>
<name>A0A2S6AIN4_9NOCA</name>
<dbReference type="InterPro" id="IPR009100">
    <property type="entry name" value="AcylCoA_DH/oxidase_NM_dom_sf"/>
</dbReference>
<dbReference type="Pfam" id="PF00441">
    <property type="entry name" value="Acyl-CoA_dh_1"/>
    <property type="match status" value="1"/>
</dbReference>
<dbReference type="InterPro" id="IPR037069">
    <property type="entry name" value="AcylCoA_DH/ox_N_sf"/>
</dbReference>
<dbReference type="Pfam" id="PF02770">
    <property type="entry name" value="Acyl-CoA_dh_M"/>
    <property type="match status" value="1"/>
</dbReference>
<comment type="similarity">
    <text evidence="2 6">Belongs to the acyl-CoA dehydrogenase family.</text>
</comment>
<accession>A0A2S6AIN4</accession>
<feature type="domain" description="Acyl-CoA dehydrogenase/oxidase C-terminal" evidence="7">
    <location>
        <begin position="233"/>
        <end position="377"/>
    </location>
</feature>
<evidence type="ECO:0000313" key="11">
    <source>
        <dbReference type="Proteomes" id="UP000239874"/>
    </source>
</evidence>
<dbReference type="InterPro" id="IPR006091">
    <property type="entry name" value="Acyl-CoA_Oxase/DH_mid-dom"/>
</dbReference>
<feature type="domain" description="Acyl-CoA dehydrogenase/oxidase N-terminal" evidence="9">
    <location>
        <begin position="6"/>
        <end position="119"/>
    </location>
</feature>
<dbReference type="Proteomes" id="UP000239874">
    <property type="component" value="Unassembled WGS sequence"/>
</dbReference>
<dbReference type="AlphaFoldDB" id="A0A2S6AIN4"/>
<evidence type="ECO:0000256" key="3">
    <source>
        <dbReference type="ARBA" id="ARBA00022630"/>
    </source>
</evidence>
<dbReference type="EMBL" id="PSZC01000025">
    <property type="protein sequence ID" value="PPJ35057.1"/>
    <property type="molecule type" value="Genomic_DNA"/>
</dbReference>
<protein>
    <submittedName>
        <fullName evidence="10">Acyl-CoA dehydrogenase</fullName>
    </submittedName>
</protein>
<evidence type="ECO:0000259" key="8">
    <source>
        <dbReference type="Pfam" id="PF02770"/>
    </source>
</evidence>
<keyword evidence="4 6" id="KW-0274">FAD</keyword>
<dbReference type="GO" id="GO:0033539">
    <property type="term" value="P:fatty acid beta-oxidation using acyl-CoA dehydrogenase"/>
    <property type="evidence" value="ECO:0007669"/>
    <property type="project" value="TreeGrafter"/>
</dbReference>
<keyword evidence="5 6" id="KW-0560">Oxidoreductase</keyword>
<feature type="domain" description="Acyl-CoA oxidase/dehydrogenase middle" evidence="8">
    <location>
        <begin position="123"/>
        <end position="220"/>
    </location>
</feature>
<dbReference type="GO" id="GO:0003995">
    <property type="term" value="F:acyl-CoA dehydrogenase activity"/>
    <property type="evidence" value="ECO:0007669"/>
    <property type="project" value="InterPro"/>
</dbReference>
<sequence length="388" mass="43160">MDFELTEDQVTIRDAVAELAAKFDDQYWQEKDEKHEFPTEFYNAFAQGGWLGITTPEEYGGHGYGITEASILLEQVAASGAGMNGASSMHLSIFGMHPVIVHGSEELKQRTLPRIVSGDLHVCFGVTEPGAGLDTTKITTFARREGDKYIVNGRKVWISKAVESEKILLLTRTQKFEDSPRKTDGMTLFLTDLDRERVDIRPIKKMGRNAVTSNELFIDNLEIPVEDRVGEEGKGFTYILDGLNPERMLVAAEALGIGRAALRAGVRYGNDREVFGRQIGKNQGIQFPLADSLARLDAAELMLRKATWLYDNGKSCGREANTAKYLCADAGFEAADRALQTHGGMGYSEEYNVSRYFREARLTRIAPISQEMILNFLGSHVLGLPRSY</sequence>
<reference evidence="10 11" key="1">
    <citation type="submission" date="2018-02" db="EMBL/GenBank/DDBJ databases">
        <title>8 Nocardia nova and 1 Nocardia cyriacigeorgica strain used for evolution to TMP-SMX.</title>
        <authorList>
            <person name="Mehta H."/>
            <person name="Weng J."/>
            <person name="Shamoo Y."/>
        </authorList>
    </citation>
    <scope>NUCLEOTIDE SEQUENCE [LARGE SCALE GENOMIC DNA]</scope>
    <source>
        <strain evidence="10 11">MDA3139</strain>
    </source>
</reference>
<dbReference type="PANTHER" id="PTHR48083:SF1">
    <property type="entry name" value="DEHYDROGENASE, PUTATIVE (AFU_ORTHOLOGUE AFUA_7G06510)-RELATED"/>
    <property type="match status" value="1"/>
</dbReference>
<dbReference type="InterPro" id="IPR006089">
    <property type="entry name" value="Acyl-CoA_DH_CS"/>
</dbReference>
<comment type="cofactor">
    <cofactor evidence="1 6">
        <name>FAD</name>
        <dbReference type="ChEBI" id="CHEBI:57692"/>
    </cofactor>
</comment>
<dbReference type="SUPFAM" id="SSF47203">
    <property type="entry name" value="Acyl-CoA dehydrogenase C-terminal domain-like"/>
    <property type="match status" value="1"/>
</dbReference>
<evidence type="ECO:0000256" key="5">
    <source>
        <dbReference type="ARBA" id="ARBA00023002"/>
    </source>
</evidence>
<dbReference type="FunFam" id="1.20.140.10:FF:000012">
    <property type="entry name" value="Acyl-CoA dehydrogenase fadE12"/>
    <property type="match status" value="1"/>
</dbReference>
<evidence type="ECO:0000259" key="7">
    <source>
        <dbReference type="Pfam" id="PF00441"/>
    </source>
</evidence>
<dbReference type="Gene3D" id="1.10.540.10">
    <property type="entry name" value="Acyl-CoA dehydrogenase/oxidase, N-terminal domain"/>
    <property type="match status" value="1"/>
</dbReference>
<evidence type="ECO:0000313" key="10">
    <source>
        <dbReference type="EMBL" id="PPJ35057.1"/>
    </source>
</evidence>
<dbReference type="InterPro" id="IPR036250">
    <property type="entry name" value="AcylCo_DH-like_C"/>
</dbReference>
<evidence type="ECO:0000256" key="6">
    <source>
        <dbReference type="RuleBase" id="RU362125"/>
    </source>
</evidence>
<dbReference type="PIRSF" id="PIRSF016578">
    <property type="entry name" value="HsaA"/>
    <property type="match status" value="1"/>
</dbReference>
<dbReference type="RefSeq" id="WP_104378035.1">
    <property type="nucleotide sequence ID" value="NZ_PSZC01000025.1"/>
</dbReference>
<evidence type="ECO:0000256" key="1">
    <source>
        <dbReference type="ARBA" id="ARBA00001974"/>
    </source>
</evidence>
<keyword evidence="3 6" id="KW-0285">Flavoprotein</keyword>
<dbReference type="GO" id="GO:0050660">
    <property type="term" value="F:flavin adenine dinucleotide binding"/>
    <property type="evidence" value="ECO:0007669"/>
    <property type="project" value="InterPro"/>
</dbReference>